<dbReference type="AlphaFoldDB" id="A0AAN9VTG9"/>
<gene>
    <name evidence="2" type="ORF">R5R35_014539</name>
</gene>
<feature type="compositionally biased region" description="Polar residues" evidence="1">
    <location>
        <begin position="117"/>
        <end position="127"/>
    </location>
</feature>
<sequence length="330" mass="38021">MSDHDDNDSNSDESSMINDGTNTEHVANPLVKDFISYSDSVDERMLGMVNRQKESSEIRFNSWERRGDFHELSSDSEEELSPNEDVLMNGRRGPAKAQELVKKFNTIEFLRDKENFKQSQDNETPKLSFSAPKAQQEDEESEQKNNEEEFFGCKRLRKKQRNMWKGKESTSDDSDGPLSDEESDREIDELVELLSSTSLIKIYDENLALPKEEDEILKTFLQPKEKENPPEGSNKIQRKKAVESLIDIFEYVPESETEDTSNERSVDDELDWKAAELCSTLDGYDINNQSSFHDWMLDKMLSKSLNTTSEPELTVCSKCFSIHNGTRECF</sequence>
<feature type="region of interest" description="Disordered" evidence="1">
    <location>
        <begin position="66"/>
        <end position="97"/>
    </location>
</feature>
<feature type="compositionally biased region" description="Acidic residues" evidence="1">
    <location>
        <begin position="1"/>
        <end position="11"/>
    </location>
</feature>
<evidence type="ECO:0000313" key="2">
    <source>
        <dbReference type="EMBL" id="KAK7862983.1"/>
    </source>
</evidence>
<evidence type="ECO:0000313" key="3">
    <source>
        <dbReference type="Proteomes" id="UP001378592"/>
    </source>
</evidence>
<feature type="compositionally biased region" description="Acidic residues" evidence="1">
    <location>
        <begin position="171"/>
        <end position="186"/>
    </location>
</feature>
<protein>
    <submittedName>
        <fullName evidence="2">Uncharacterized protein</fullName>
    </submittedName>
</protein>
<comment type="caution">
    <text evidence="2">The sequence shown here is derived from an EMBL/GenBank/DDBJ whole genome shotgun (WGS) entry which is preliminary data.</text>
</comment>
<accession>A0AAN9VTG9</accession>
<organism evidence="2 3">
    <name type="scientific">Gryllus longicercus</name>
    <dbReference type="NCBI Taxonomy" id="2509291"/>
    <lineage>
        <taxon>Eukaryota</taxon>
        <taxon>Metazoa</taxon>
        <taxon>Ecdysozoa</taxon>
        <taxon>Arthropoda</taxon>
        <taxon>Hexapoda</taxon>
        <taxon>Insecta</taxon>
        <taxon>Pterygota</taxon>
        <taxon>Neoptera</taxon>
        <taxon>Polyneoptera</taxon>
        <taxon>Orthoptera</taxon>
        <taxon>Ensifera</taxon>
        <taxon>Gryllidea</taxon>
        <taxon>Grylloidea</taxon>
        <taxon>Gryllidae</taxon>
        <taxon>Gryllinae</taxon>
        <taxon>Gryllus</taxon>
    </lineage>
</organism>
<feature type="region of interest" description="Disordered" evidence="1">
    <location>
        <begin position="112"/>
        <end position="186"/>
    </location>
</feature>
<dbReference type="EMBL" id="JAZDUA010000246">
    <property type="protein sequence ID" value="KAK7862983.1"/>
    <property type="molecule type" value="Genomic_DNA"/>
</dbReference>
<name>A0AAN9VTG9_9ORTH</name>
<evidence type="ECO:0000256" key="1">
    <source>
        <dbReference type="SAM" id="MobiDB-lite"/>
    </source>
</evidence>
<reference evidence="2 3" key="1">
    <citation type="submission" date="2024-03" db="EMBL/GenBank/DDBJ databases">
        <title>The genome assembly and annotation of the cricket Gryllus longicercus Weissman &amp; Gray.</title>
        <authorList>
            <person name="Szrajer S."/>
            <person name="Gray D."/>
            <person name="Ylla G."/>
        </authorList>
    </citation>
    <scope>NUCLEOTIDE SEQUENCE [LARGE SCALE GENOMIC DNA]</scope>
    <source>
        <strain evidence="2">DAG 2021-001</strain>
        <tissue evidence="2">Whole body minus gut</tissue>
    </source>
</reference>
<proteinExistence type="predicted"/>
<feature type="region of interest" description="Disordered" evidence="1">
    <location>
        <begin position="1"/>
        <end position="27"/>
    </location>
</feature>
<keyword evidence="3" id="KW-1185">Reference proteome</keyword>
<feature type="compositionally biased region" description="Basic residues" evidence="1">
    <location>
        <begin position="154"/>
        <end position="164"/>
    </location>
</feature>
<dbReference type="Proteomes" id="UP001378592">
    <property type="component" value="Unassembled WGS sequence"/>
</dbReference>